<name>A0A6A6CIQ4_ZASCE</name>
<evidence type="ECO:0000313" key="2">
    <source>
        <dbReference type="EMBL" id="KAF2165842.1"/>
    </source>
</evidence>
<feature type="signal peptide" evidence="1">
    <location>
        <begin position="1"/>
        <end position="16"/>
    </location>
</feature>
<gene>
    <name evidence="2" type="ORF">M409DRAFT_24128</name>
</gene>
<accession>A0A6A6CIQ4</accession>
<evidence type="ECO:0000313" key="3">
    <source>
        <dbReference type="Proteomes" id="UP000799537"/>
    </source>
</evidence>
<evidence type="ECO:0000256" key="1">
    <source>
        <dbReference type="SAM" id="SignalP"/>
    </source>
</evidence>
<organism evidence="2 3">
    <name type="scientific">Zasmidium cellare ATCC 36951</name>
    <dbReference type="NCBI Taxonomy" id="1080233"/>
    <lineage>
        <taxon>Eukaryota</taxon>
        <taxon>Fungi</taxon>
        <taxon>Dikarya</taxon>
        <taxon>Ascomycota</taxon>
        <taxon>Pezizomycotina</taxon>
        <taxon>Dothideomycetes</taxon>
        <taxon>Dothideomycetidae</taxon>
        <taxon>Mycosphaerellales</taxon>
        <taxon>Mycosphaerellaceae</taxon>
        <taxon>Zasmidium</taxon>
    </lineage>
</organism>
<dbReference type="EMBL" id="ML993599">
    <property type="protein sequence ID" value="KAF2165842.1"/>
    <property type="molecule type" value="Genomic_DNA"/>
</dbReference>
<reference evidence="2" key="1">
    <citation type="journal article" date="2020" name="Stud. Mycol.">
        <title>101 Dothideomycetes genomes: a test case for predicting lifestyles and emergence of pathogens.</title>
        <authorList>
            <person name="Haridas S."/>
            <person name="Albert R."/>
            <person name="Binder M."/>
            <person name="Bloem J."/>
            <person name="Labutti K."/>
            <person name="Salamov A."/>
            <person name="Andreopoulos B."/>
            <person name="Baker S."/>
            <person name="Barry K."/>
            <person name="Bills G."/>
            <person name="Bluhm B."/>
            <person name="Cannon C."/>
            <person name="Castanera R."/>
            <person name="Culley D."/>
            <person name="Daum C."/>
            <person name="Ezra D."/>
            <person name="Gonzalez J."/>
            <person name="Henrissat B."/>
            <person name="Kuo A."/>
            <person name="Liang C."/>
            <person name="Lipzen A."/>
            <person name="Lutzoni F."/>
            <person name="Magnuson J."/>
            <person name="Mondo S."/>
            <person name="Nolan M."/>
            <person name="Ohm R."/>
            <person name="Pangilinan J."/>
            <person name="Park H.-J."/>
            <person name="Ramirez L."/>
            <person name="Alfaro M."/>
            <person name="Sun H."/>
            <person name="Tritt A."/>
            <person name="Yoshinaga Y."/>
            <person name="Zwiers L.-H."/>
            <person name="Turgeon B."/>
            <person name="Goodwin S."/>
            <person name="Spatafora J."/>
            <person name="Crous P."/>
            <person name="Grigoriev I."/>
        </authorList>
    </citation>
    <scope>NUCLEOTIDE SEQUENCE</scope>
    <source>
        <strain evidence="2">ATCC 36951</strain>
    </source>
</reference>
<dbReference type="AlphaFoldDB" id="A0A6A6CIQ4"/>
<keyword evidence="1" id="KW-0732">Signal</keyword>
<dbReference type="Proteomes" id="UP000799537">
    <property type="component" value="Unassembled WGS sequence"/>
</dbReference>
<keyword evidence="3" id="KW-1185">Reference proteome</keyword>
<evidence type="ECO:0008006" key="4">
    <source>
        <dbReference type="Google" id="ProtNLM"/>
    </source>
</evidence>
<sequence length="159" mass="16652">MLPSMILMALIAQASAQSLVTYNCNTFQAACAQDVADGKTADSVCTSRFTACESCATQEHSCRVGAGENYSAQLNCTPAAQICYEQAVSGGTTLGYYGCTEALESCSNAPMTNHSFCASQHSACEACQEDEQTCRNAPGANQSLCSSEAGTCFEKAMEL</sequence>
<dbReference type="RefSeq" id="XP_033666731.1">
    <property type="nucleotide sequence ID" value="XM_033807098.1"/>
</dbReference>
<protein>
    <recommendedName>
        <fullName evidence="4">ShKT domain-containing protein</fullName>
    </recommendedName>
</protein>
<dbReference type="GeneID" id="54560370"/>
<proteinExistence type="predicted"/>
<feature type="chain" id="PRO_5025517985" description="ShKT domain-containing protein" evidence="1">
    <location>
        <begin position="17"/>
        <end position="159"/>
    </location>
</feature>
<dbReference type="OrthoDB" id="3565477at2759"/>